<dbReference type="VEuPathDB" id="FungiDB:PYU1_G005887"/>
<dbReference type="PROSITE" id="PS50096">
    <property type="entry name" value="IQ"/>
    <property type="match status" value="3"/>
</dbReference>
<dbReference type="SMART" id="SM00367">
    <property type="entry name" value="LRR_CC"/>
    <property type="match status" value="14"/>
</dbReference>
<dbReference type="GO" id="GO:0019005">
    <property type="term" value="C:SCF ubiquitin ligase complex"/>
    <property type="evidence" value="ECO:0007669"/>
    <property type="project" value="TreeGrafter"/>
</dbReference>
<sequence>SLLLLEKISHLASHSGSGGASGSFQTPKELPSQFVYHAHANISRWTVIVSDTTLFRIAARNKRIVHIKRKQLLTVTSGDDDQSLDISAAERTRTLIMNGAETITDFGLQAIAEHVPTLEALEIAHAYEITDAGLHTLALSCPNLMRLNLGRCRNIRGPGLGAIGDHCHRLTDLSLADCAHLGEWVIMRCLYGFTLLEHLNVARCPQITDHVLKTLANQCRRLRSLMISDCAQVSDIGIVYVAQHCHELEKIALNRVRSAEKITDTSCAALGQHCAGLKDVNLAGCNFLTDAAIQWVADGCPSLENLDISHVFYLTDVSLRALGGNCHALKALRLPNVKNVSDVGLRLLATGCPQLELLHVSNLYLVSDGSNRDFGLEGLRAIARDCKSKISHYPVHGCFHWFDKCCCCVLMLPVELKDLNLSGCFQLVERAVVALGVGCLELKRVSLKACSKITLLAVNALLHGCQLLVSLNLSGVLLCNNAMLAAIGAHCPKLRELFVVQCDKISDNGLRHLASRADQFEIMDFSGCLLISDTGLNYLLDGFQQPRMMHLYLVDCALITQDSIARLAFACPLLLTLSVHVACVRHGDLEYFGFHPRQQCRPPAPWKWGFSPCIAPKIVDMFTKQWLAVVKIQNLFRARRARQIALARKDEAMCVYITRRLQSMWRGRKERREAMIMKVIRSGLEKFAIKIQRWYRAKRQGRKMQHQILAIQEKQLGKYALMVQRRYRAKRAAKVARLIFVARKRQHEREVRAATQIQRRFRGISGKKRFDLLKIQKEACEREELAASLRIQTMYRGRADRKKVKELQRQKAREIEIMHQRATQLQAQFRRRQAIKAANARRKEIRQRERAATKLQQVYRAKNARQAFSVLKMASYHRECQEAARIIQKRWRTRKDRIGLSIVLEVRRQRIQRQIKAAIHLQHTFHRYLIQKRAQAVMLELLKLKQNDLDMEDWAAILVQSHWRRIQATKRLERIQTEKRTRWKQLVDTYNQHGMGYGAPFYYNQVNQEIRWRMPRELLILQPRPGCDQCEQPNSARFECATCCEYFCDQCNEIVHGHGKRQLHEKRRLFNFYGVRCDYGDGEFPSKWPSEIEQDRDRGYNFILMTPKENYQDMLWQIAQFMPVVTGNWNSLQSTSAAVPNAVRDDSETALEVECDASSGTQLDNVIRSVLYNESDYDDAGVSLWEPFYDYSKEEYRLYHRISKRVKSVPQANPAVNSEETNGNSKISQEQYSGVHIATLDKFEVQTDG</sequence>
<evidence type="ECO:0000313" key="2">
    <source>
        <dbReference type="EnsemblProtists" id="PYU1_T005899"/>
    </source>
</evidence>
<dbReference type="InterPro" id="IPR032675">
    <property type="entry name" value="LRR_dom_sf"/>
</dbReference>
<reference evidence="3" key="2">
    <citation type="submission" date="2010-04" db="EMBL/GenBank/DDBJ databases">
        <authorList>
            <person name="Buell R."/>
            <person name="Hamilton J."/>
            <person name="Hostetler J."/>
        </authorList>
    </citation>
    <scope>NUCLEOTIDE SEQUENCE [LARGE SCALE GENOMIC DNA]</scope>
    <source>
        <strain evidence="3">DAOM:BR144</strain>
    </source>
</reference>
<dbReference type="SUPFAM" id="SSF52047">
    <property type="entry name" value="RNI-like"/>
    <property type="match status" value="2"/>
</dbReference>
<dbReference type="SMART" id="SM00015">
    <property type="entry name" value="IQ"/>
    <property type="match status" value="9"/>
</dbReference>
<protein>
    <recommendedName>
        <fullName evidence="1">F-box/LRR-repeat protein 15-like leucin rich repeat domain-containing protein</fullName>
    </recommendedName>
</protein>
<dbReference type="PANTHER" id="PTHR13318">
    <property type="entry name" value="PARTNER OF PAIRED, ISOFORM B-RELATED"/>
    <property type="match status" value="1"/>
</dbReference>
<reference evidence="3" key="1">
    <citation type="journal article" date="2010" name="Genome Biol.">
        <title>Genome sequence of the necrotrophic plant pathogen Pythium ultimum reveals original pathogenicity mechanisms and effector repertoire.</title>
        <authorList>
            <person name="Levesque C.A."/>
            <person name="Brouwer H."/>
            <person name="Cano L."/>
            <person name="Hamilton J.P."/>
            <person name="Holt C."/>
            <person name="Huitema E."/>
            <person name="Raffaele S."/>
            <person name="Robideau G.P."/>
            <person name="Thines M."/>
            <person name="Win J."/>
            <person name="Zerillo M.M."/>
            <person name="Beakes G.W."/>
            <person name="Boore J.L."/>
            <person name="Busam D."/>
            <person name="Dumas B."/>
            <person name="Ferriera S."/>
            <person name="Fuerstenberg S.I."/>
            <person name="Gachon C.M."/>
            <person name="Gaulin E."/>
            <person name="Govers F."/>
            <person name="Grenville-Briggs L."/>
            <person name="Horner N."/>
            <person name="Hostetler J."/>
            <person name="Jiang R.H."/>
            <person name="Johnson J."/>
            <person name="Krajaejun T."/>
            <person name="Lin H."/>
            <person name="Meijer H.J."/>
            <person name="Moore B."/>
            <person name="Morris P."/>
            <person name="Phuntmart V."/>
            <person name="Puiu D."/>
            <person name="Shetty J."/>
            <person name="Stajich J.E."/>
            <person name="Tripathy S."/>
            <person name="Wawra S."/>
            <person name="van West P."/>
            <person name="Whitty B.R."/>
            <person name="Coutinho P.M."/>
            <person name="Henrissat B."/>
            <person name="Martin F."/>
            <person name="Thomas P.D."/>
            <person name="Tyler B.M."/>
            <person name="De Vries R.P."/>
            <person name="Kamoun S."/>
            <person name="Yandell M."/>
            <person name="Tisserat N."/>
            <person name="Buell C.R."/>
        </authorList>
    </citation>
    <scope>NUCLEOTIDE SEQUENCE</scope>
    <source>
        <strain evidence="3">DAOM:BR144</strain>
    </source>
</reference>
<dbReference type="EMBL" id="GL376573">
    <property type="status" value="NOT_ANNOTATED_CDS"/>
    <property type="molecule type" value="Genomic_DNA"/>
</dbReference>
<dbReference type="OMA" id="FCDHCDV"/>
<dbReference type="eggNOG" id="KOG4341">
    <property type="taxonomic scope" value="Eukaryota"/>
</dbReference>
<dbReference type="CDD" id="cd19757">
    <property type="entry name" value="Bbox1"/>
    <property type="match status" value="1"/>
</dbReference>
<reference evidence="2" key="3">
    <citation type="submission" date="2015-02" db="UniProtKB">
        <authorList>
            <consortium name="EnsemblProtists"/>
        </authorList>
    </citation>
    <scope>IDENTIFICATION</scope>
    <source>
        <strain evidence="2">DAOM BR144</strain>
    </source>
</reference>
<dbReference type="InParanoid" id="K3WLQ7"/>
<dbReference type="InterPro" id="IPR057207">
    <property type="entry name" value="FBXL15_LRR"/>
</dbReference>
<proteinExistence type="predicted"/>
<dbReference type="Gene3D" id="3.80.10.10">
    <property type="entry name" value="Ribonuclease Inhibitor"/>
    <property type="match status" value="3"/>
</dbReference>
<dbReference type="AlphaFoldDB" id="K3WLQ7"/>
<dbReference type="EnsemblProtists" id="PYU1_T005899">
    <property type="protein sequence ID" value="PYU1_T005899"/>
    <property type="gene ID" value="PYU1_G005887"/>
</dbReference>
<keyword evidence="3" id="KW-1185">Reference proteome</keyword>
<dbReference type="Proteomes" id="UP000019132">
    <property type="component" value="Unassembled WGS sequence"/>
</dbReference>
<dbReference type="PANTHER" id="PTHR13318:SF95">
    <property type="entry name" value="F-BOX PROTEIN YLR352W"/>
    <property type="match status" value="1"/>
</dbReference>
<dbReference type="Gene3D" id="1.20.5.190">
    <property type="match status" value="1"/>
</dbReference>
<accession>K3WLQ7</accession>
<evidence type="ECO:0000313" key="3">
    <source>
        <dbReference type="Proteomes" id="UP000019132"/>
    </source>
</evidence>
<dbReference type="GO" id="GO:0031146">
    <property type="term" value="P:SCF-dependent proteasomal ubiquitin-dependent protein catabolic process"/>
    <property type="evidence" value="ECO:0007669"/>
    <property type="project" value="TreeGrafter"/>
</dbReference>
<dbReference type="InterPro" id="IPR000048">
    <property type="entry name" value="IQ_motif_EF-hand-BS"/>
</dbReference>
<feature type="domain" description="F-box/LRR-repeat protein 15-like leucin rich repeat" evidence="1">
    <location>
        <begin position="206"/>
        <end position="359"/>
    </location>
</feature>
<dbReference type="Pfam" id="PF25372">
    <property type="entry name" value="DUF7885"/>
    <property type="match status" value="1"/>
</dbReference>
<dbReference type="HOGENOM" id="CLU_005730_0_0_1"/>
<dbReference type="InterPro" id="IPR006553">
    <property type="entry name" value="Leu-rich_rpt_Cys-con_subtyp"/>
</dbReference>
<organism evidence="2 3">
    <name type="scientific">Globisporangium ultimum (strain ATCC 200006 / CBS 805.95 / DAOM BR144)</name>
    <name type="common">Pythium ultimum</name>
    <dbReference type="NCBI Taxonomy" id="431595"/>
    <lineage>
        <taxon>Eukaryota</taxon>
        <taxon>Sar</taxon>
        <taxon>Stramenopiles</taxon>
        <taxon>Oomycota</taxon>
        <taxon>Peronosporomycetes</taxon>
        <taxon>Pythiales</taxon>
        <taxon>Pythiaceae</taxon>
        <taxon>Globisporangium</taxon>
    </lineage>
</organism>
<name>K3WLQ7_GLOUD</name>
<evidence type="ECO:0000259" key="1">
    <source>
        <dbReference type="Pfam" id="PF25372"/>
    </source>
</evidence>